<dbReference type="EMBL" id="GIFC01000188">
    <property type="protein sequence ID" value="MXU82271.1"/>
    <property type="molecule type" value="Transcribed_RNA"/>
</dbReference>
<organism evidence="1">
    <name type="scientific">Ixodes ricinus</name>
    <name type="common">Common tick</name>
    <name type="synonym">Acarus ricinus</name>
    <dbReference type="NCBI Taxonomy" id="34613"/>
    <lineage>
        <taxon>Eukaryota</taxon>
        <taxon>Metazoa</taxon>
        <taxon>Ecdysozoa</taxon>
        <taxon>Arthropoda</taxon>
        <taxon>Chelicerata</taxon>
        <taxon>Arachnida</taxon>
        <taxon>Acari</taxon>
        <taxon>Parasitiformes</taxon>
        <taxon>Ixodida</taxon>
        <taxon>Ixodoidea</taxon>
        <taxon>Ixodidae</taxon>
        <taxon>Ixodinae</taxon>
        <taxon>Ixodes</taxon>
    </lineage>
</organism>
<protein>
    <submittedName>
        <fullName evidence="1">Putative secreted protein</fullName>
    </submittedName>
</protein>
<reference evidence="1" key="1">
    <citation type="submission" date="2019-12" db="EMBL/GenBank/DDBJ databases">
        <title>An insight into the sialome of adult female Ixodes ricinus ticks feeding for 6 days.</title>
        <authorList>
            <person name="Perner J."/>
            <person name="Ribeiro J.M.C."/>
        </authorList>
    </citation>
    <scope>NUCLEOTIDE SEQUENCE</scope>
    <source>
        <strain evidence="1">Semi-engorged</strain>
        <tissue evidence="1">Salivary glands</tissue>
    </source>
</reference>
<dbReference type="AlphaFoldDB" id="A0A6B0TWL6"/>
<name>A0A6B0TWL6_IXORI</name>
<proteinExistence type="predicted"/>
<sequence>MQRTKQFKKRAMRNSPLALTLVCVPGHCHSPPRKLVRWSKFEQKLLDFHSYRNYVLVGSATLISFAT</sequence>
<accession>A0A6B0TWL6</accession>
<evidence type="ECO:0000313" key="1">
    <source>
        <dbReference type="EMBL" id="MXU82271.1"/>
    </source>
</evidence>